<comment type="similarity">
    <text evidence="2">Belongs to the CD36 family.</text>
</comment>
<keyword evidence="7 13" id="KW-1133">Transmembrane helix</keyword>
<keyword evidence="4" id="KW-0716">Sensory transduction</keyword>
<keyword evidence="9" id="KW-1015">Disulfide bond</keyword>
<dbReference type="GO" id="GO:0005737">
    <property type="term" value="C:cytoplasm"/>
    <property type="evidence" value="ECO:0007669"/>
    <property type="project" value="TreeGrafter"/>
</dbReference>
<dbReference type="KEGG" id="mde:101892499"/>
<dbReference type="PANTHER" id="PTHR11923">
    <property type="entry name" value="SCAVENGER RECEPTOR CLASS B TYPE-1 SR-B1"/>
    <property type="match status" value="1"/>
</dbReference>
<evidence type="ECO:0000313" key="14">
    <source>
        <dbReference type="EnsemblMetazoa" id="MDOA003158-PB"/>
    </source>
</evidence>
<evidence type="ECO:0000256" key="8">
    <source>
        <dbReference type="ARBA" id="ARBA00023136"/>
    </source>
</evidence>
<evidence type="ECO:0000256" key="1">
    <source>
        <dbReference type="ARBA" id="ARBA00004651"/>
    </source>
</evidence>
<dbReference type="PRINTS" id="PR01609">
    <property type="entry name" value="CD36FAMILY"/>
</dbReference>
<dbReference type="AlphaFoldDB" id="A0A1I8MBE2"/>
<keyword evidence="6" id="KW-0552">Olfaction</keyword>
<keyword evidence="10" id="KW-0675">Receptor</keyword>
<evidence type="ECO:0000313" key="16">
    <source>
        <dbReference type="RefSeq" id="XP_011292727.1"/>
    </source>
</evidence>
<evidence type="ECO:0000256" key="5">
    <source>
        <dbReference type="ARBA" id="ARBA00022692"/>
    </source>
</evidence>
<dbReference type="GO" id="GO:0007608">
    <property type="term" value="P:sensory perception of smell"/>
    <property type="evidence" value="ECO:0007669"/>
    <property type="project" value="UniProtKB-KW"/>
</dbReference>
<evidence type="ECO:0000256" key="11">
    <source>
        <dbReference type="ARBA" id="ARBA00023180"/>
    </source>
</evidence>
<reference evidence="14" key="1">
    <citation type="submission" date="2020-05" db="UniProtKB">
        <authorList>
            <consortium name="EnsemblMetazoa"/>
        </authorList>
    </citation>
    <scope>IDENTIFICATION</scope>
    <source>
        <strain evidence="14">Aabys</strain>
    </source>
</reference>
<gene>
    <name evidence="14" type="primary">101892499</name>
    <name evidence="16" type="synonym">LOC101892499</name>
</gene>
<keyword evidence="3" id="KW-1003">Cell membrane</keyword>
<keyword evidence="15" id="KW-1185">Reference proteome</keyword>
<evidence type="ECO:0000256" key="2">
    <source>
        <dbReference type="ARBA" id="ARBA00010532"/>
    </source>
</evidence>
<evidence type="ECO:0000256" key="10">
    <source>
        <dbReference type="ARBA" id="ARBA00023170"/>
    </source>
</evidence>
<dbReference type="PANTHER" id="PTHR11923:SF69">
    <property type="entry name" value="SENSORY NEURON MEMBRANE PROTEIN 1"/>
    <property type="match status" value="1"/>
</dbReference>
<evidence type="ECO:0000256" key="3">
    <source>
        <dbReference type="ARBA" id="ARBA00022475"/>
    </source>
</evidence>
<dbReference type="GO" id="GO:0005044">
    <property type="term" value="F:scavenger receptor activity"/>
    <property type="evidence" value="ECO:0007669"/>
    <property type="project" value="TreeGrafter"/>
</dbReference>
<dbReference type="VEuPathDB" id="VectorBase:MDOMA2_015085"/>
<dbReference type="VEuPathDB" id="VectorBase:MDOA003158"/>
<dbReference type="EnsemblMetazoa" id="MDOA003158-RB">
    <property type="protein sequence ID" value="MDOA003158-PB"/>
    <property type="gene ID" value="MDOA003158"/>
</dbReference>
<evidence type="ECO:0000256" key="12">
    <source>
        <dbReference type="ARBA" id="ARBA00040646"/>
    </source>
</evidence>
<keyword evidence="5 13" id="KW-0812">Transmembrane</keyword>
<name>A0A1I8MBE2_MUSDO</name>
<keyword evidence="11" id="KW-0325">Glycoprotein</keyword>
<evidence type="ECO:0000256" key="6">
    <source>
        <dbReference type="ARBA" id="ARBA00022725"/>
    </source>
</evidence>
<dbReference type="OrthoDB" id="10024078at2759"/>
<dbReference type="eggNOG" id="KOG3776">
    <property type="taxonomic scope" value="Eukaryota"/>
</dbReference>
<proteinExistence type="inferred from homology"/>
<protein>
    <recommendedName>
        <fullName evidence="12">Sensory neuron membrane protein 1</fullName>
    </recommendedName>
</protein>
<accession>A0A1I8MBE2</accession>
<reference evidence="16" key="2">
    <citation type="submission" date="2025-04" db="UniProtKB">
        <authorList>
            <consortium name="RefSeq"/>
        </authorList>
    </citation>
    <scope>IDENTIFICATION</scope>
    <source>
        <strain evidence="16">Aabys</strain>
    </source>
</reference>
<comment type="subcellular location">
    <subcellularLocation>
        <location evidence="1">Cell membrane</location>
        <topology evidence="1">Multi-pass membrane protein</topology>
    </subcellularLocation>
</comment>
<evidence type="ECO:0000256" key="9">
    <source>
        <dbReference type="ARBA" id="ARBA00023157"/>
    </source>
</evidence>
<evidence type="ECO:0000256" key="4">
    <source>
        <dbReference type="ARBA" id="ARBA00022606"/>
    </source>
</evidence>
<dbReference type="InterPro" id="IPR002159">
    <property type="entry name" value="CD36_fam"/>
</dbReference>
<evidence type="ECO:0000313" key="15">
    <source>
        <dbReference type="Proteomes" id="UP001652621"/>
    </source>
</evidence>
<evidence type="ECO:0000256" key="13">
    <source>
        <dbReference type="SAM" id="Phobius"/>
    </source>
</evidence>
<dbReference type="GO" id="GO:0005886">
    <property type="term" value="C:plasma membrane"/>
    <property type="evidence" value="ECO:0007669"/>
    <property type="project" value="UniProtKB-SubCell"/>
</dbReference>
<sequence length="491" mass="55602">MTEKFYRRVAIACIILAVVGISLGVAFPHLFKKLIKSQINLKPGSDSRKMWEKFPIYIKFSIYVFNVTNPQEVQDGGKPRLQEVGPFVFEEWKDKYDIEDIEEEDAVEFTMRNTFIFRPDLGLSGEEVVTFPHPLVQVMGIAIKREKFAMLQMIAEGLEELFKARSAFIQAPVMDIFFRGIDVNCDTENFAAKAICLNFHTGAVKGGVKVDDTHFKFSLLGAGNHSDAGRFKVSRGTKDHRTVGKVLEYDNDEQLNIWPEDECNQLRGTDSTIFAPLMSPSDGLWSFSPDLCRSLGPQFQKKTTYNGLPALRYVMDLGDVKNEPENHCFCRDYPDMCPHKGTMDLSLCNETPMIASQPHFLNADPKLLADVDGLEPNEQKHGIFIDFEIFSGTPLSIAKRLQFNLDVEPIEQIPVMSKLRPLVMPLFWIEEAVALGNDFTKIIKGKVFTTQTIVNVFMWNTIIIGFCGAAFSIFMISVRRQDGQKIFDVKS</sequence>
<keyword evidence="8 13" id="KW-0472">Membrane</keyword>
<feature type="transmembrane region" description="Helical" evidence="13">
    <location>
        <begin position="456"/>
        <end position="476"/>
    </location>
</feature>
<dbReference type="RefSeq" id="XP_011292727.1">
    <property type="nucleotide sequence ID" value="XM_011294425.2"/>
</dbReference>
<dbReference type="Pfam" id="PF01130">
    <property type="entry name" value="CD36"/>
    <property type="match status" value="1"/>
</dbReference>
<organism evidence="14">
    <name type="scientific">Musca domestica</name>
    <name type="common">House fly</name>
    <dbReference type="NCBI Taxonomy" id="7370"/>
    <lineage>
        <taxon>Eukaryota</taxon>
        <taxon>Metazoa</taxon>
        <taxon>Ecdysozoa</taxon>
        <taxon>Arthropoda</taxon>
        <taxon>Hexapoda</taxon>
        <taxon>Insecta</taxon>
        <taxon>Pterygota</taxon>
        <taxon>Neoptera</taxon>
        <taxon>Endopterygota</taxon>
        <taxon>Diptera</taxon>
        <taxon>Brachycera</taxon>
        <taxon>Muscomorpha</taxon>
        <taxon>Muscoidea</taxon>
        <taxon>Muscidae</taxon>
        <taxon>Musca</taxon>
    </lineage>
</organism>
<dbReference type="GeneID" id="101892499"/>
<evidence type="ECO:0000256" key="7">
    <source>
        <dbReference type="ARBA" id="ARBA00022989"/>
    </source>
</evidence>
<dbReference type="Proteomes" id="UP001652621">
    <property type="component" value="Unplaced"/>
</dbReference>